<sequence>EFIQVLASAVVKAIVSAMTVEQREKREQAILACTKAVYDIDPNEVFCNITIDISCWPPTRANSTVAIQCFEYKHTNPKYKARRHCSENGNWSKIDFTDCFIQDPVVDPVR</sequence>
<feature type="domain" description="G-protein coupled receptors family 2 profile 1" evidence="1">
    <location>
        <begin position="32"/>
        <end position="103"/>
    </location>
</feature>
<dbReference type="STRING" id="6526.A0A2C9L5E7"/>
<dbReference type="InterPro" id="IPR001879">
    <property type="entry name" value="GPCR_2_extracellular_dom"/>
</dbReference>
<proteinExistence type="predicted"/>
<evidence type="ECO:0000313" key="2">
    <source>
        <dbReference type="EnsemblMetazoa" id="BGLB027171-PA"/>
    </source>
</evidence>
<organism evidence="2 3">
    <name type="scientific">Biomphalaria glabrata</name>
    <name type="common">Bloodfluke planorb</name>
    <name type="synonym">Freshwater snail</name>
    <dbReference type="NCBI Taxonomy" id="6526"/>
    <lineage>
        <taxon>Eukaryota</taxon>
        <taxon>Metazoa</taxon>
        <taxon>Spiralia</taxon>
        <taxon>Lophotrochozoa</taxon>
        <taxon>Mollusca</taxon>
        <taxon>Gastropoda</taxon>
        <taxon>Heterobranchia</taxon>
        <taxon>Euthyneura</taxon>
        <taxon>Panpulmonata</taxon>
        <taxon>Hygrophila</taxon>
        <taxon>Lymnaeoidea</taxon>
        <taxon>Planorbidae</taxon>
        <taxon>Biomphalaria</taxon>
    </lineage>
</organism>
<accession>A0A2C9L5E7</accession>
<dbReference type="AlphaFoldDB" id="A0A2C9L5E7"/>
<dbReference type="SMART" id="SM00008">
    <property type="entry name" value="HormR"/>
    <property type="match status" value="1"/>
</dbReference>
<evidence type="ECO:0000313" key="3">
    <source>
        <dbReference type="Proteomes" id="UP000076420"/>
    </source>
</evidence>
<dbReference type="Pfam" id="PF02793">
    <property type="entry name" value="HRM"/>
    <property type="match status" value="1"/>
</dbReference>
<reference evidence="2" key="1">
    <citation type="submission" date="2020-05" db="UniProtKB">
        <authorList>
            <consortium name="EnsemblMetazoa"/>
        </authorList>
    </citation>
    <scope>IDENTIFICATION</scope>
    <source>
        <strain evidence="2">BB02</strain>
    </source>
</reference>
<name>A0A2C9L5E7_BIOGL</name>
<dbReference type="VEuPathDB" id="VectorBase:BGLB027171"/>
<dbReference type="Gene3D" id="4.10.1240.10">
    <property type="entry name" value="GPCR, family 2, extracellular hormone receptor domain"/>
    <property type="match status" value="1"/>
</dbReference>
<gene>
    <name evidence="2" type="primary">106064272</name>
</gene>
<dbReference type="KEGG" id="bgt:106064272"/>
<dbReference type="InterPro" id="IPR036445">
    <property type="entry name" value="GPCR_2_extracell_dom_sf"/>
</dbReference>
<protein>
    <recommendedName>
        <fullName evidence="1">G-protein coupled receptors family 2 profile 1 domain-containing protein</fullName>
    </recommendedName>
</protein>
<evidence type="ECO:0000259" key="1">
    <source>
        <dbReference type="PROSITE" id="PS50227"/>
    </source>
</evidence>
<dbReference type="VEuPathDB" id="VectorBase:BGLAX_041588"/>
<dbReference type="GO" id="GO:0016020">
    <property type="term" value="C:membrane"/>
    <property type="evidence" value="ECO:0007669"/>
    <property type="project" value="InterPro"/>
</dbReference>
<dbReference type="GO" id="GO:0004930">
    <property type="term" value="F:G protein-coupled receptor activity"/>
    <property type="evidence" value="ECO:0007669"/>
    <property type="project" value="InterPro"/>
</dbReference>
<dbReference type="EnsemblMetazoa" id="BGLB027171-RA">
    <property type="protein sequence ID" value="BGLB027171-PA"/>
    <property type="gene ID" value="BGLB027171"/>
</dbReference>
<dbReference type="SUPFAM" id="SSF111418">
    <property type="entry name" value="Hormone receptor domain"/>
    <property type="match status" value="1"/>
</dbReference>
<dbReference type="PROSITE" id="PS50227">
    <property type="entry name" value="G_PROTEIN_RECEP_F2_3"/>
    <property type="match status" value="1"/>
</dbReference>
<dbReference type="Proteomes" id="UP000076420">
    <property type="component" value="Unassembled WGS sequence"/>
</dbReference>